<accession>A0A7Y9B0Y9</accession>
<dbReference type="PROSITE" id="PS51202">
    <property type="entry name" value="RCK_C"/>
    <property type="match status" value="1"/>
</dbReference>
<evidence type="ECO:0000256" key="2">
    <source>
        <dbReference type="ARBA" id="ARBA00023125"/>
    </source>
</evidence>
<dbReference type="InterPro" id="IPR000524">
    <property type="entry name" value="Tscrpt_reg_HTH_GntR"/>
</dbReference>
<evidence type="ECO:0000259" key="5">
    <source>
        <dbReference type="PROSITE" id="PS51202"/>
    </source>
</evidence>
<organism evidence="6 7">
    <name type="scientific">Mogibacterium timidum</name>
    <dbReference type="NCBI Taxonomy" id="35519"/>
    <lineage>
        <taxon>Bacteria</taxon>
        <taxon>Bacillati</taxon>
        <taxon>Bacillota</taxon>
        <taxon>Clostridia</taxon>
        <taxon>Peptostreptococcales</taxon>
        <taxon>Anaerovoracaceae</taxon>
        <taxon>Mogibacterium</taxon>
    </lineage>
</organism>
<evidence type="ECO:0000256" key="3">
    <source>
        <dbReference type="ARBA" id="ARBA00023163"/>
    </source>
</evidence>
<dbReference type="SMART" id="SM00345">
    <property type="entry name" value="HTH_GNTR"/>
    <property type="match status" value="1"/>
</dbReference>
<dbReference type="InterPro" id="IPR050679">
    <property type="entry name" value="Bact_HTH_transcr_reg"/>
</dbReference>
<dbReference type="GO" id="GO:0045892">
    <property type="term" value="P:negative regulation of DNA-templated transcription"/>
    <property type="evidence" value="ECO:0007669"/>
    <property type="project" value="TreeGrafter"/>
</dbReference>
<reference evidence="6 7" key="1">
    <citation type="submission" date="2020-06" db="EMBL/GenBank/DDBJ databases">
        <title>Mogibacterium timidum strain W9173 genomic sequence.</title>
        <authorList>
            <person name="Wade W.G."/>
            <person name="Johnston C.D."/>
            <person name="Chen T."/>
            <person name="Dewhirst F.E."/>
        </authorList>
    </citation>
    <scope>NUCLEOTIDE SEQUENCE [LARGE SCALE GENOMIC DNA]</scope>
    <source>
        <strain evidence="6 7">W9173</strain>
    </source>
</reference>
<sequence>MSTIEDTRVYESRYQQIAVEMAEKIAEGWYEVGDRITSRSTIATTFHVSPETARKAMQVLVDMGIVTVKQGSGTYVASREKAQLYFERFHDSISIAQTREQIVDAIATQRRNLENLAKLLDDLIARNARDHNTSYLKPHDMKIDSNCNFIGKSIGELNIWQQTGATIVAIKRGEETTISPGPYERVKDGDVLLFVGNDLSRQKMLNLFNSPDPNPALLSEQSNITKF</sequence>
<dbReference type="GO" id="GO:0006813">
    <property type="term" value="P:potassium ion transport"/>
    <property type="evidence" value="ECO:0007669"/>
    <property type="project" value="InterPro"/>
</dbReference>
<proteinExistence type="predicted"/>
<dbReference type="RefSeq" id="WP_036380380.1">
    <property type="nucleotide sequence ID" value="NZ_CAJPUB010000011.1"/>
</dbReference>
<dbReference type="SUPFAM" id="SSF46785">
    <property type="entry name" value="Winged helix' DNA-binding domain"/>
    <property type="match status" value="1"/>
</dbReference>
<evidence type="ECO:0000313" key="7">
    <source>
        <dbReference type="Proteomes" id="UP000526307"/>
    </source>
</evidence>
<dbReference type="InterPro" id="IPR036388">
    <property type="entry name" value="WH-like_DNA-bd_sf"/>
</dbReference>
<dbReference type="InterPro" id="IPR006037">
    <property type="entry name" value="RCK_C"/>
</dbReference>
<dbReference type="Proteomes" id="UP000526307">
    <property type="component" value="Unassembled WGS sequence"/>
</dbReference>
<dbReference type="EMBL" id="JABXYR010000002">
    <property type="protein sequence ID" value="NWO23392.1"/>
    <property type="molecule type" value="Genomic_DNA"/>
</dbReference>
<dbReference type="AlphaFoldDB" id="A0A7Y9B0Y9"/>
<dbReference type="PANTHER" id="PTHR44846:SF1">
    <property type="entry name" value="MANNOSYL-D-GLYCERATE TRANSPORT_METABOLISM SYSTEM REPRESSOR MNGR-RELATED"/>
    <property type="match status" value="1"/>
</dbReference>
<dbReference type="GO" id="GO:0003677">
    <property type="term" value="F:DNA binding"/>
    <property type="evidence" value="ECO:0007669"/>
    <property type="project" value="UniProtKB-KW"/>
</dbReference>
<name>A0A7Y9B0Y9_9FIRM</name>
<dbReference type="Gene3D" id="3.30.70.1450">
    <property type="entry name" value="Regulator of K+ conductance, C-terminal domain"/>
    <property type="match status" value="1"/>
</dbReference>
<keyword evidence="7" id="KW-1185">Reference proteome</keyword>
<dbReference type="PROSITE" id="PS50949">
    <property type="entry name" value="HTH_GNTR"/>
    <property type="match status" value="1"/>
</dbReference>
<keyword evidence="2" id="KW-0238">DNA-binding</keyword>
<dbReference type="InterPro" id="IPR036721">
    <property type="entry name" value="RCK_C_sf"/>
</dbReference>
<dbReference type="Pfam" id="PF00392">
    <property type="entry name" value="GntR"/>
    <property type="match status" value="1"/>
</dbReference>
<feature type="domain" description="RCK C-terminal" evidence="5">
    <location>
        <begin position="126"/>
        <end position="210"/>
    </location>
</feature>
<dbReference type="SUPFAM" id="SSF116726">
    <property type="entry name" value="TrkA C-terminal domain-like"/>
    <property type="match status" value="1"/>
</dbReference>
<dbReference type="CDD" id="cd07377">
    <property type="entry name" value="WHTH_GntR"/>
    <property type="match status" value="1"/>
</dbReference>
<keyword evidence="1" id="KW-0805">Transcription regulation</keyword>
<evidence type="ECO:0000259" key="4">
    <source>
        <dbReference type="PROSITE" id="PS50949"/>
    </source>
</evidence>
<dbReference type="PANTHER" id="PTHR44846">
    <property type="entry name" value="MANNOSYL-D-GLYCERATE TRANSPORT/METABOLISM SYSTEM REPRESSOR MNGR-RELATED"/>
    <property type="match status" value="1"/>
</dbReference>
<dbReference type="GO" id="GO:0008324">
    <property type="term" value="F:monoatomic cation transmembrane transporter activity"/>
    <property type="evidence" value="ECO:0007669"/>
    <property type="project" value="InterPro"/>
</dbReference>
<keyword evidence="3" id="KW-0804">Transcription</keyword>
<feature type="domain" description="HTH gntR-type" evidence="4">
    <location>
        <begin position="11"/>
        <end position="79"/>
    </location>
</feature>
<protein>
    <submittedName>
        <fullName evidence="6">GntR family transcriptional regulator</fullName>
    </submittedName>
</protein>
<evidence type="ECO:0000256" key="1">
    <source>
        <dbReference type="ARBA" id="ARBA00023015"/>
    </source>
</evidence>
<comment type="caution">
    <text evidence="6">The sequence shown here is derived from an EMBL/GenBank/DDBJ whole genome shotgun (WGS) entry which is preliminary data.</text>
</comment>
<dbReference type="Gene3D" id="1.10.10.10">
    <property type="entry name" value="Winged helix-like DNA-binding domain superfamily/Winged helix DNA-binding domain"/>
    <property type="match status" value="1"/>
</dbReference>
<dbReference type="Pfam" id="PF02080">
    <property type="entry name" value="TrkA_C"/>
    <property type="match status" value="1"/>
</dbReference>
<evidence type="ECO:0000313" key="6">
    <source>
        <dbReference type="EMBL" id="NWO23392.1"/>
    </source>
</evidence>
<dbReference type="GO" id="GO:0003700">
    <property type="term" value="F:DNA-binding transcription factor activity"/>
    <property type="evidence" value="ECO:0007669"/>
    <property type="project" value="InterPro"/>
</dbReference>
<dbReference type="InterPro" id="IPR036390">
    <property type="entry name" value="WH_DNA-bd_sf"/>
</dbReference>
<gene>
    <name evidence="6" type="ORF">HW270_04840</name>
</gene>